<evidence type="ECO:0000313" key="4">
    <source>
        <dbReference type="Proteomes" id="UP001285908"/>
    </source>
</evidence>
<feature type="compositionally biased region" description="Polar residues" evidence="2">
    <location>
        <begin position="1"/>
        <end position="15"/>
    </location>
</feature>
<dbReference type="GO" id="GO:0032259">
    <property type="term" value="P:methylation"/>
    <property type="evidence" value="ECO:0007669"/>
    <property type="project" value="UniProtKB-KW"/>
</dbReference>
<accession>A0AAJ0HY59</accession>
<dbReference type="InterPro" id="IPR029063">
    <property type="entry name" value="SAM-dependent_MTases_sf"/>
</dbReference>
<name>A0AAJ0HY59_9PEZI</name>
<dbReference type="Pfam" id="PF13489">
    <property type="entry name" value="Methyltransf_23"/>
    <property type="match status" value="1"/>
</dbReference>
<reference evidence="3 4" key="1">
    <citation type="journal article" date="2023" name="Mol. Phylogenet. Evol.">
        <title>Genome-scale phylogeny and comparative genomics of the fungal order Sordariales.</title>
        <authorList>
            <person name="Hensen N."/>
            <person name="Bonometti L."/>
            <person name="Westerberg I."/>
            <person name="Brannstrom I.O."/>
            <person name="Guillou S."/>
            <person name="Cros-Aarteil S."/>
            <person name="Calhoun S."/>
            <person name="Haridas S."/>
            <person name="Kuo A."/>
            <person name="Mondo S."/>
            <person name="Pangilinan J."/>
            <person name="Riley R."/>
            <person name="LaButti K."/>
            <person name="Andreopoulos B."/>
            <person name="Lipzen A."/>
            <person name="Chen C."/>
            <person name="Yan M."/>
            <person name="Daum C."/>
            <person name="Ng V."/>
            <person name="Clum A."/>
            <person name="Steindorff A."/>
            <person name="Ohm R.A."/>
            <person name="Martin F."/>
            <person name="Silar P."/>
            <person name="Natvig D.O."/>
            <person name="Lalanne C."/>
            <person name="Gautier V."/>
            <person name="Ament-Velasquez S.L."/>
            <person name="Kruys A."/>
            <person name="Hutchinson M.I."/>
            <person name="Powell A.J."/>
            <person name="Barry K."/>
            <person name="Miller A.N."/>
            <person name="Grigoriev I.V."/>
            <person name="Debuchy R."/>
            <person name="Gladieux P."/>
            <person name="Hiltunen Thoren M."/>
            <person name="Johannesson H."/>
        </authorList>
    </citation>
    <scope>NUCLEOTIDE SEQUENCE [LARGE SCALE GENOMIC DNA]</scope>
    <source>
        <strain evidence="3 4">FGSC 10403</strain>
    </source>
</reference>
<dbReference type="AlphaFoldDB" id="A0AAJ0HY59"/>
<dbReference type="RefSeq" id="XP_062687982.1">
    <property type="nucleotide sequence ID" value="XM_062840429.1"/>
</dbReference>
<organism evidence="3 4">
    <name type="scientific">Neurospora hispaniola</name>
    <dbReference type="NCBI Taxonomy" id="588809"/>
    <lineage>
        <taxon>Eukaryota</taxon>
        <taxon>Fungi</taxon>
        <taxon>Dikarya</taxon>
        <taxon>Ascomycota</taxon>
        <taxon>Pezizomycotina</taxon>
        <taxon>Sordariomycetes</taxon>
        <taxon>Sordariomycetidae</taxon>
        <taxon>Sordariales</taxon>
        <taxon>Sordariaceae</taxon>
        <taxon>Neurospora</taxon>
    </lineage>
</organism>
<dbReference type="Proteomes" id="UP001285908">
    <property type="component" value="Unassembled WGS sequence"/>
</dbReference>
<keyword evidence="4" id="KW-1185">Reference proteome</keyword>
<comment type="similarity">
    <text evidence="1">Belongs to the methyltransferase superfamily. LaeA methyltransferase family.</text>
</comment>
<feature type="region of interest" description="Disordered" evidence="2">
    <location>
        <begin position="1"/>
        <end position="33"/>
    </location>
</feature>
<sequence>MASSPKSLKSDQASNPPAPVVSTPGPTPLTAEEQHAAGLLPASHWANQPLEDDVTVDDGASSLGSFTSTTASLTSSIYQYRTVHGRTYHGDVGNAESWEPNDQRHVEAMELFHHAMLVQLDGKLYLSPLDKKKVHKVLDVGTGSGLWAIDFADEYPHAEVIGTDVSPIQPSWVPPNVKFEIDDCNLDWTYAEDTFDFIHMRMLAGVVTDWDKLFRNAFRCCKPGGYVESLGSGIHLLSDDGSVKEGTAMHQWGKVFGEAGKKIGRPFTVYEDDLQRKGMEAAGFVDIEFKDIQCPLGVWHPDKKAAERGLWYKLAIEEDLEGYMNYLCNLVMGWTPEETKRFAAHAKKEWNNPKVHGYFWLRVVYGRKPE</sequence>
<keyword evidence="3" id="KW-0489">Methyltransferase</keyword>
<dbReference type="GO" id="GO:0008168">
    <property type="term" value="F:methyltransferase activity"/>
    <property type="evidence" value="ECO:0007669"/>
    <property type="project" value="UniProtKB-KW"/>
</dbReference>
<proteinExistence type="inferred from homology"/>
<keyword evidence="3" id="KW-0808">Transferase</keyword>
<dbReference type="CDD" id="cd02440">
    <property type="entry name" value="AdoMet_MTases"/>
    <property type="match status" value="1"/>
</dbReference>
<evidence type="ECO:0000256" key="2">
    <source>
        <dbReference type="SAM" id="MobiDB-lite"/>
    </source>
</evidence>
<dbReference type="Gene3D" id="3.40.50.150">
    <property type="entry name" value="Vaccinia Virus protein VP39"/>
    <property type="match status" value="1"/>
</dbReference>
<dbReference type="GeneID" id="87878051"/>
<dbReference type="SUPFAM" id="SSF53335">
    <property type="entry name" value="S-adenosyl-L-methionine-dependent methyltransferases"/>
    <property type="match status" value="1"/>
</dbReference>
<evidence type="ECO:0000256" key="1">
    <source>
        <dbReference type="ARBA" id="ARBA00038158"/>
    </source>
</evidence>
<dbReference type="EMBL" id="JAULSX010000012">
    <property type="protein sequence ID" value="KAK3484956.1"/>
    <property type="molecule type" value="Genomic_DNA"/>
</dbReference>
<comment type="caution">
    <text evidence="3">The sequence shown here is derived from an EMBL/GenBank/DDBJ whole genome shotgun (WGS) entry which is preliminary data.</text>
</comment>
<dbReference type="PANTHER" id="PTHR43591:SF10">
    <property type="entry name" value="ABC TRANSMEMBRANE TYPE-1 DOMAIN-CONTAINING PROTEIN-RELATED"/>
    <property type="match status" value="1"/>
</dbReference>
<dbReference type="PANTHER" id="PTHR43591">
    <property type="entry name" value="METHYLTRANSFERASE"/>
    <property type="match status" value="1"/>
</dbReference>
<gene>
    <name evidence="3" type="ORF">B0T23DRAFT_433257</name>
</gene>
<protein>
    <submittedName>
        <fullName evidence="3">S-adenosyl-L-methionine-dependent methyltransferase</fullName>
    </submittedName>
</protein>
<evidence type="ECO:0000313" key="3">
    <source>
        <dbReference type="EMBL" id="KAK3484956.1"/>
    </source>
</evidence>